<reference evidence="1 2" key="1">
    <citation type="submission" date="2015-08" db="EMBL/GenBank/DDBJ databases">
        <title>Next Generation Sequencing and Analysis of the Genome of Puccinia sorghi L Schw, the Causal Agent of Maize Common Rust.</title>
        <authorList>
            <person name="Rochi L."/>
            <person name="Burguener G."/>
            <person name="Darino M."/>
            <person name="Turjanski A."/>
            <person name="Kreff E."/>
            <person name="Dieguez M.J."/>
            <person name="Sacco F."/>
        </authorList>
    </citation>
    <scope>NUCLEOTIDE SEQUENCE [LARGE SCALE GENOMIC DNA]</scope>
    <source>
        <strain evidence="1 2">RO10H11247</strain>
    </source>
</reference>
<evidence type="ECO:0000313" key="2">
    <source>
        <dbReference type="Proteomes" id="UP000037035"/>
    </source>
</evidence>
<name>A0A0L6UA96_9BASI</name>
<dbReference type="VEuPathDB" id="FungiDB:VP01_8082g1"/>
<dbReference type="EMBL" id="LAVV01013586">
    <property type="protein sequence ID" value="KNZ45468.1"/>
    <property type="molecule type" value="Genomic_DNA"/>
</dbReference>
<keyword evidence="2" id="KW-1185">Reference proteome</keyword>
<dbReference type="Proteomes" id="UP000037035">
    <property type="component" value="Unassembled WGS sequence"/>
</dbReference>
<accession>A0A0L6UA96</accession>
<gene>
    <name evidence="1" type="ORF">VP01_8082g1</name>
</gene>
<proteinExistence type="predicted"/>
<organism evidence="1 2">
    <name type="scientific">Puccinia sorghi</name>
    <dbReference type="NCBI Taxonomy" id="27349"/>
    <lineage>
        <taxon>Eukaryota</taxon>
        <taxon>Fungi</taxon>
        <taxon>Dikarya</taxon>
        <taxon>Basidiomycota</taxon>
        <taxon>Pucciniomycotina</taxon>
        <taxon>Pucciniomycetes</taxon>
        <taxon>Pucciniales</taxon>
        <taxon>Pucciniaceae</taxon>
        <taxon>Puccinia</taxon>
    </lineage>
</organism>
<evidence type="ECO:0000313" key="1">
    <source>
        <dbReference type="EMBL" id="KNZ45468.1"/>
    </source>
</evidence>
<feature type="non-terminal residue" evidence="1">
    <location>
        <position position="1"/>
    </location>
</feature>
<comment type="caution">
    <text evidence="1">The sequence shown here is derived from an EMBL/GenBank/DDBJ whole genome shotgun (WGS) entry which is preliminary data.</text>
</comment>
<sequence length="185" mass="20604">LSFGQLLQPDNINFFYKLIDLDDADYLFDFDVLGWAETPNLDCIADVSCPTNPSPMDRGNLTRLCTSNDPIGCSVAEPNSTLAPPQCEFVSSSLVTFSAGHLLFVKSGQMQKLSMQSAGGPADQDYTTIMNSSLSPALQRSNPKMSKYSIRVKKLERGQRYSREDHWTDSRGFGKRRGRTNDFIC</sequence>
<dbReference type="AlphaFoldDB" id="A0A0L6UA96"/>
<protein>
    <submittedName>
        <fullName evidence="1">Uncharacterized protein</fullName>
    </submittedName>
</protein>